<reference evidence="3 4" key="1">
    <citation type="submission" date="2015-09" db="EMBL/GenBank/DDBJ databases">
        <authorList>
            <consortium name="Pathogen Informatics"/>
        </authorList>
    </citation>
    <scope>NUCLEOTIDE SEQUENCE [LARGE SCALE GENOMIC DNA]</scope>
    <source>
        <strain evidence="3 4">2789STDY5834902</strain>
    </source>
</reference>
<evidence type="ECO:0000256" key="1">
    <source>
        <dbReference type="SAM" id="MobiDB-lite"/>
    </source>
</evidence>
<name>A0A174JI11_9ACTN</name>
<dbReference type="AlphaFoldDB" id="A0A174JI11"/>
<dbReference type="EMBL" id="CZAQ01000009">
    <property type="protein sequence ID" value="CUO99352.1"/>
    <property type="molecule type" value="Genomic_DNA"/>
</dbReference>
<feature type="region of interest" description="Disordered" evidence="1">
    <location>
        <begin position="49"/>
        <end position="71"/>
    </location>
</feature>
<dbReference type="Proteomes" id="UP000095454">
    <property type="component" value="Unassembled WGS sequence"/>
</dbReference>
<organism evidence="3 4">
    <name type="scientific">Collinsella aerofaciens</name>
    <dbReference type="NCBI Taxonomy" id="74426"/>
    <lineage>
        <taxon>Bacteria</taxon>
        <taxon>Bacillati</taxon>
        <taxon>Actinomycetota</taxon>
        <taxon>Coriobacteriia</taxon>
        <taxon>Coriobacteriales</taxon>
        <taxon>Coriobacteriaceae</taxon>
        <taxon>Collinsella</taxon>
    </lineage>
</organism>
<evidence type="ECO:0000313" key="3">
    <source>
        <dbReference type="EMBL" id="CUO99352.1"/>
    </source>
</evidence>
<evidence type="ECO:0000256" key="2">
    <source>
        <dbReference type="SAM" id="SignalP"/>
    </source>
</evidence>
<keyword evidence="2" id="KW-0732">Signal</keyword>
<evidence type="ECO:0008006" key="5">
    <source>
        <dbReference type="Google" id="ProtNLM"/>
    </source>
</evidence>
<feature type="chain" id="PRO_5008025196" description="DUF5067 domain-containing protein" evidence="2">
    <location>
        <begin position="23"/>
        <end position="190"/>
    </location>
</feature>
<feature type="signal peptide" evidence="2">
    <location>
        <begin position="1"/>
        <end position="22"/>
    </location>
</feature>
<evidence type="ECO:0000313" key="4">
    <source>
        <dbReference type="Proteomes" id="UP000095454"/>
    </source>
</evidence>
<sequence length="190" mass="20666">MKRLGTLCATALAIAACSFALAGCSNVDGKTGPCEPDLGSTKAIEKTTPSERFDKIDEDRVDPQGLGPDPQEQFPIDLEADENVHVTCVGKDTDGYGDAVLVFAVTNNTDVDMMLGDVDAYAYVNGVVRDVRMRQPVAAGEEATAMLTFAGTFDDPDFDVNNDLNDIYLNIWMFEEQTGNVYFRDLVHIP</sequence>
<dbReference type="RefSeq" id="WP_055251155.1">
    <property type="nucleotide sequence ID" value="NZ_CABIXX010000009.1"/>
</dbReference>
<protein>
    <recommendedName>
        <fullName evidence="5">DUF5067 domain-containing protein</fullName>
    </recommendedName>
</protein>
<gene>
    <name evidence="3" type="ORF">ERS852514_00748</name>
</gene>
<proteinExistence type="predicted"/>
<feature type="compositionally biased region" description="Basic and acidic residues" evidence="1">
    <location>
        <begin position="49"/>
        <end position="62"/>
    </location>
</feature>
<dbReference type="PROSITE" id="PS51257">
    <property type="entry name" value="PROKAR_LIPOPROTEIN"/>
    <property type="match status" value="1"/>
</dbReference>
<accession>A0A174JI11</accession>